<dbReference type="AlphaFoldDB" id="A0A7S8MVV0"/>
<gene>
    <name evidence="1" type="ORF">IT882_13050</name>
</gene>
<dbReference type="InterPro" id="IPR027417">
    <property type="entry name" value="P-loop_NTPase"/>
</dbReference>
<dbReference type="KEGG" id="msf:IT882_13050"/>
<dbReference type="EMBL" id="CP064760">
    <property type="protein sequence ID" value="QPE04119.1"/>
    <property type="molecule type" value="Genomic_DNA"/>
</dbReference>
<reference evidence="1 2" key="1">
    <citation type="submission" date="2020-11" db="EMBL/GenBank/DDBJ databases">
        <title>Amino acid is mineralized and recycled by bacteria in oceanic microbiome.</title>
        <authorList>
            <person name="Zheng L.Y."/>
        </authorList>
    </citation>
    <scope>NUCLEOTIDE SEQUENCE [LARGE SCALE GENOMIC DNA]</scope>
    <source>
        <strain evidence="1 2">A32-1</strain>
    </source>
</reference>
<dbReference type="Proteomes" id="UP000594480">
    <property type="component" value="Chromosome"/>
</dbReference>
<sequence length="175" mass="18508">MRKVTLNGGPLAGKRYLIPDDMRKLSRNAHPDGHYVIDGDTGTWTISDEALGDASAAIAGPAEPVGLARLAAKASTGYRALIVARTRKRAVELWNAALPHVTDAARITRSNGNERVRFPNGGLLVPVGLNSKGGRGMSADVLYVDRDVADEDLTDILPALAASEHGSIVHHEGAE</sequence>
<accession>A0A7S8MVV0</accession>
<proteinExistence type="predicted"/>
<dbReference type="Gene3D" id="3.40.50.300">
    <property type="entry name" value="P-loop containing nucleotide triphosphate hydrolases"/>
    <property type="match status" value="1"/>
</dbReference>
<protein>
    <submittedName>
        <fullName evidence="1">Uncharacterized protein</fullName>
    </submittedName>
</protein>
<evidence type="ECO:0000313" key="2">
    <source>
        <dbReference type="Proteomes" id="UP000594480"/>
    </source>
</evidence>
<name>A0A7S8MVV0_9MICO</name>
<dbReference type="RefSeq" id="WP_195692210.1">
    <property type="nucleotide sequence ID" value="NZ_CP064760.1"/>
</dbReference>
<organism evidence="1 2">
    <name type="scientific">Microbacterium schleiferi</name>
    <dbReference type="NCBI Taxonomy" id="69362"/>
    <lineage>
        <taxon>Bacteria</taxon>
        <taxon>Bacillati</taxon>
        <taxon>Actinomycetota</taxon>
        <taxon>Actinomycetes</taxon>
        <taxon>Micrococcales</taxon>
        <taxon>Microbacteriaceae</taxon>
        <taxon>Microbacterium</taxon>
    </lineage>
</organism>
<keyword evidence="2" id="KW-1185">Reference proteome</keyword>
<evidence type="ECO:0000313" key="1">
    <source>
        <dbReference type="EMBL" id="QPE04119.1"/>
    </source>
</evidence>